<dbReference type="PANTHER" id="PTHR43046">
    <property type="entry name" value="GDP-MANNOSE MANNOSYL HYDROLASE"/>
    <property type="match status" value="1"/>
</dbReference>
<dbReference type="CDD" id="cd04690">
    <property type="entry name" value="NUDIX_Hydrolase"/>
    <property type="match status" value="1"/>
</dbReference>
<evidence type="ECO:0000313" key="4">
    <source>
        <dbReference type="EMBL" id="NDW41483.1"/>
    </source>
</evidence>
<dbReference type="AlphaFoldDB" id="A0A3F3MW56"/>
<dbReference type="EMBL" id="JAAGTY010000010">
    <property type="protein sequence ID" value="NDW41483.1"/>
    <property type="molecule type" value="Genomic_DNA"/>
</dbReference>
<comment type="cofactor">
    <cofactor evidence="1">
        <name>Mg(2+)</name>
        <dbReference type="ChEBI" id="CHEBI:18420"/>
    </cofactor>
</comment>
<dbReference type="SUPFAM" id="SSF55811">
    <property type="entry name" value="Nudix"/>
    <property type="match status" value="1"/>
</dbReference>
<reference evidence="5 8" key="1">
    <citation type="journal article" date="2018" name="J. Antimicrob. Chemother.">
        <title>Phylogenomics of colistin-susceptible and resistant XDR Acinetobacter baumannii.</title>
        <authorList>
            <person name="Mustapha M."/>
            <person name="Li B."/>
            <person name="Pacey M.P."/>
            <person name="Mettus R.T."/>
            <person name="McElheny C.L."/>
            <person name="Ernst R.K."/>
            <person name="Cooper V.S."/>
            <person name="Doi Y."/>
        </authorList>
    </citation>
    <scope>NUCLEOTIDE SEQUENCE [LARGE SCALE GENOMIC DNA]</scope>
    <source>
        <strain evidence="5 8">R20</strain>
    </source>
</reference>
<gene>
    <name evidence="5" type="ORF">C5U34_05875</name>
    <name evidence="6" type="ORF">DOL94_03270</name>
    <name evidence="4" type="ORF">G3N53_10400</name>
    <name evidence="7" type="ORF">IMO23_16095</name>
</gene>
<evidence type="ECO:0000259" key="3">
    <source>
        <dbReference type="PROSITE" id="PS51462"/>
    </source>
</evidence>
<dbReference type="EMBL" id="QKWF01000024">
    <property type="protein sequence ID" value="PZM18596.1"/>
    <property type="molecule type" value="Genomic_DNA"/>
</dbReference>
<evidence type="ECO:0000256" key="1">
    <source>
        <dbReference type="ARBA" id="ARBA00001946"/>
    </source>
</evidence>
<dbReference type="EMBL" id="PUDN01000015">
    <property type="protein sequence ID" value="PQH54217.1"/>
    <property type="molecule type" value="Genomic_DNA"/>
</dbReference>
<reference evidence="4 10" key="3">
    <citation type="submission" date="2020-02" db="EMBL/GenBank/DDBJ databases">
        <title>Whole genome shot-gun sequencing of clinical Carbapenem resistant A. baumannii.</title>
        <authorList>
            <person name="Veeraraghavan B."/>
            <person name="Mathur P."/>
            <person name="Vijayakumar S."/>
            <person name="Vasudevan K."/>
            <person name="Lincy M."/>
            <person name="Kirubananthan A."/>
        </authorList>
    </citation>
    <scope>NUCLEOTIDE SEQUENCE [LARGE SCALE GENOMIC DNA]</scope>
    <source>
        <strain evidence="4 10">SP816</strain>
    </source>
</reference>
<reference evidence="7 11" key="4">
    <citation type="submission" date="2020-09" db="EMBL/GenBank/DDBJ databases">
        <title>Resistance determinants and their genetic context in bacteria from a longitudinal study of pigs reared under conventional and antibiotic-free husbandry practices.</title>
        <authorList>
            <person name="Poulin-Laprade D."/>
            <person name="Brouard J.-S."/>
            <person name="Gagnon N."/>
            <person name="Turcotte A."/>
            <person name="Langlois A."/>
            <person name="Matte J.J."/>
            <person name="Carrillo C.D."/>
            <person name="Zaheer R."/>
            <person name="McAllister T."/>
            <person name="Topp E."/>
            <person name="Talbot G."/>
        </authorList>
    </citation>
    <scope>NUCLEOTIDE SEQUENCE [LARGE SCALE GENOMIC DNA]</scope>
    <source>
        <strain evidence="7 11">Res13-Abat-PEA21-P4-01-A</strain>
    </source>
</reference>
<dbReference type="InterPro" id="IPR015797">
    <property type="entry name" value="NUDIX_hydrolase-like_dom_sf"/>
</dbReference>
<dbReference type="Proteomes" id="UP000239276">
    <property type="component" value="Unassembled WGS sequence"/>
</dbReference>
<organism evidence="6 9">
    <name type="scientific">Acinetobacter baumannii</name>
    <dbReference type="NCBI Taxonomy" id="470"/>
    <lineage>
        <taxon>Bacteria</taxon>
        <taxon>Pseudomonadati</taxon>
        <taxon>Pseudomonadota</taxon>
        <taxon>Gammaproteobacteria</taxon>
        <taxon>Moraxellales</taxon>
        <taxon>Moraxellaceae</taxon>
        <taxon>Acinetobacter</taxon>
        <taxon>Acinetobacter calcoaceticus/baumannii complex</taxon>
    </lineage>
</organism>
<dbReference type="InterPro" id="IPR020084">
    <property type="entry name" value="NUDIX_hydrolase_CS"/>
</dbReference>
<evidence type="ECO:0000313" key="7">
    <source>
        <dbReference type="EMBL" id="QPF13054.1"/>
    </source>
</evidence>
<evidence type="ECO:0000313" key="10">
    <source>
        <dbReference type="Proteomes" id="UP000470018"/>
    </source>
</evidence>
<reference evidence="6 9" key="2">
    <citation type="submission" date="2018-06" db="EMBL/GenBank/DDBJ databases">
        <title>Carbapenemase-producing Acinetobacter spp. from environmental sources in an hospital from French Polynesia.</title>
        <authorList>
            <person name="Bonnin R.A."/>
            <person name="Levy M."/>
            <person name="Cuzon G."/>
            <person name="Dortet L."/>
            <person name="Naas T."/>
        </authorList>
    </citation>
    <scope>NUCLEOTIDE SEQUENCE [LARGE SCALE GENOMIC DNA]</scope>
    <source>
        <strain evidence="6 9">R10</strain>
    </source>
</reference>
<dbReference type="PROSITE" id="PS00893">
    <property type="entry name" value="NUDIX_BOX"/>
    <property type="match status" value="1"/>
</dbReference>
<sequence length="133" mass="15041">MKTITVAAAVILNEQNELLLVRKRNTQAFMQVGGKLEPNEAPESAIQREILEEIGSPCVIEQFIGRFETAAANEPDHKLISHLYLVRLKQSPQIAAEIAEMKWVKFNDFETKLAPLTKEIVIPWCEQNLSITL</sequence>
<dbReference type="RefSeq" id="WP_004839704.1">
    <property type="nucleotide sequence ID" value="NZ_AP031585.1"/>
</dbReference>
<dbReference type="Proteomes" id="UP000594659">
    <property type="component" value="Chromosome"/>
</dbReference>
<keyword evidence="2" id="KW-0378">Hydrolase</keyword>
<dbReference type="EMBL" id="CP062919">
    <property type="protein sequence ID" value="QPF13054.1"/>
    <property type="molecule type" value="Genomic_DNA"/>
</dbReference>
<protein>
    <submittedName>
        <fullName evidence="6">NUDIX domain-containing protein</fullName>
    </submittedName>
</protein>
<dbReference type="PANTHER" id="PTHR43046:SF2">
    <property type="entry name" value="8-OXO-DGTP DIPHOSPHATASE-RELATED"/>
    <property type="match status" value="1"/>
</dbReference>
<dbReference type="InterPro" id="IPR000086">
    <property type="entry name" value="NUDIX_hydrolase_dom"/>
</dbReference>
<dbReference type="GO" id="GO:0016787">
    <property type="term" value="F:hydrolase activity"/>
    <property type="evidence" value="ECO:0007669"/>
    <property type="project" value="UniProtKB-KW"/>
</dbReference>
<evidence type="ECO:0000256" key="2">
    <source>
        <dbReference type="ARBA" id="ARBA00022801"/>
    </source>
</evidence>
<evidence type="ECO:0000313" key="11">
    <source>
        <dbReference type="Proteomes" id="UP000594659"/>
    </source>
</evidence>
<evidence type="ECO:0000313" key="6">
    <source>
        <dbReference type="EMBL" id="PZM18596.1"/>
    </source>
</evidence>
<dbReference type="Pfam" id="PF00293">
    <property type="entry name" value="NUDIX"/>
    <property type="match status" value="1"/>
</dbReference>
<evidence type="ECO:0000313" key="8">
    <source>
        <dbReference type="Proteomes" id="UP000239276"/>
    </source>
</evidence>
<dbReference type="Proteomes" id="UP000248662">
    <property type="component" value="Unassembled WGS sequence"/>
</dbReference>
<feature type="domain" description="Nudix hydrolase" evidence="3">
    <location>
        <begin position="2"/>
        <end position="127"/>
    </location>
</feature>
<dbReference type="Gene3D" id="3.90.79.10">
    <property type="entry name" value="Nucleoside Triphosphate Pyrophosphohydrolase"/>
    <property type="match status" value="1"/>
</dbReference>
<proteinExistence type="predicted"/>
<dbReference type="Proteomes" id="UP000470018">
    <property type="component" value="Unassembled WGS sequence"/>
</dbReference>
<dbReference type="PROSITE" id="PS51462">
    <property type="entry name" value="NUDIX"/>
    <property type="match status" value="1"/>
</dbReference>
<accession>A0A3F3MW56</accession>
<evidence type="ECO:0000313" key="9">
    <source>
        <dbReference type="Proteomes" id="UP000248662"/>
    </source>
</evidence>
<name>A0A3F3MW56_ACIBA</name>
<evidence type="ECO:0000313" key="5">
    <source>
        <dbReference type="EMBL" id="PQH54217.1"/>
    </source>
</evidence>